<dbReference type="InterPro" id="IPR035919">
    <property type="entry name" value="EAL_sf"/>
</dbReference>
<dbReference type="EMBL" id="AP014633">
    <property type="protein sequence ID" value="BAP55174.1"/>
    <property type="molecule type" value="Genomic_DNA"/>
</dbReference>
<dbReference type="Pfam" id="PF00990">
    <property type="entry name" value="GGDEF"/>
    <property type="match status" value="1"/>
</dbReference>
<dbReference type="Proteomes" id="UP000031623">
    <property type="component" value="Chromosome"/>
</dbReference>
<dbReference type="PANTHER" id="PTHR44757">
    <property type="entry name" value="DIGUANYLATE CYCLASE DGCP"/>
    <property type="match status" value="1"/>
</dbReference>
<dbReference type="GO" id="GO:0071111">
    <property type="term" value="F:cyclic-guanylate-specific phosphodiesterase activity"/>
    <property type="evidence" value="ECO:0007669"/>
    <property type="project" value="UniProtKB-EC"/>
</dbReference>
<dbReference type="KEGG" id="tig:THII_0877"/>
<evidence type="ECO:0000256" key="2">
    <source>
        <dbReference type="ARBA" id="ARBA00022636"/>
    </source>
</evidence>
<feature type="domain" description="EAL" evidence="5">
    <location>
        <begin position="314"/>
        <end position="572"/>
    </location>
</feature>
<evidence type="ECO:0000256" key="3">
    <source>
        <dbReference type="PROSITE-ProRule" id="PRU00169"/>
    </source>
</evidence>
<dbReference type="NCBIfam" id="TIGR00254">
    <property type="entry name" value="GGDEF"/>
    <property type="match status" value="1"/>
</dbReference>
<dbReference type="PROSITE" id="PS50883">
    <property type="entry name" value="EAL"/>
    <property type="match status" value="1"/>
</dbReference>
<dbReference type="GO" id="GO:0000160">
    <property type="term" value="P:phosphorelay signal transduction system"/>
    <property type="evidence" value="ECO:0007669"/>
    <property type="project" value="InterPro"/>
</dbReference>
<sequence length="581" mass="65210">MAEKSLILIVDDEIISRSTIEILLASEGYELIFAENGAEALVKAIELIPDLMLLDIMMPGMNGFEVCQQLRANPRTSELPVVMITALDDRESRLRGLEVGADDFMSKPFDRAELRARIRTITRLNRYRRLVETEEQLVYLANYDTLTGLPNRNLLMERLQQSLGRARRSHRGVAVLVVDVDSFRIINDSFGHDCADNLLCKIAHRLTQTVSEIEATVARISGDEFVILVDTDNLVKEVSGVAQRLLNSISQPLMLNKHEIIVTASVGISVYPSDGEEAAALLKNANTAVSRAKAAGKNTYQFFTTEMNQAALKRLILENQLRRVLEREELCLFYQPQIALSTGQLVGMEALLRWQHPESGLLSPSQFVAVAEEMNLIIPIGEWVLRTACYQTQAWQAAGLLPIRISINVSSRQFKPVYWLQTIKNVLQESQLAPNYLELELTESVLMEEHNDNNNSIVAVLTELRTMGVQIAIDDFGTGYSSLSYLKRLPVNTLKIDRSFIQDINSNRDDAAIITAIIALAHSLHLSVVAEGVENKEQLIFLQSRQCEIVQGYLLSKPLSQEEMTKLLQRIDQQPLCLLPV</sequence>
<dbReference type="SMART" id="SM00448">
    <property type="entry name" value="REC"/>
    <property type="match status" value="1"/>
</dbReference>
<dbReference type="CDD" id="cd17538">
    <property type="entry name" value="REC_D1_PleD-like"/>
    <property type="match status" value="1"/>
</dbReference>
<dbReference type="Gene3D" id="3.30.70.270">
    <property type="match status" value="1"/>
</dbReference>
<evidence type="ECO:0000259" key="5">
    <source>
        <dbReference type="PROSITE" id="PS50883"/>
    </source>
</evidence>
<dbReference type="PANTHER" id="PTHR44757:SF2">
    <property type="entry name" value="BIOFILM ARCHITECTURE MAINTENANCE PROTEIN MBAA"/>
    <property type="match status" value="1"/>
</dbReference>
<dbReference type="STRING" id="40754.THII_0877"/>
<dbReference type="AlphaFoldDB" id="A0A090AE37"/>
<dbReference type="InterPro" id="IPR029787">
    <property type="entry name" value="Nucleotide_cyclase"/>
</dbReference>
<accession>A0A090AE37</accession>
<dbReference type="PROSITE" id="PS50887">
    <property type="entry name" value="GGDEF"/>
    <property type="match status" value="1"/>
</dbReference>
<evidence type="ECO:0000259" key="6">
    <source>
        <dbReference type="PROSITE" id="PS50887"/>
    </source>
</evidence>
<dbReference type="InterPro" id="IPR052155">
    <property type="entry name" value="Biofilm_reg_signaling"/>
</dbReference>
<dbReference type="Gene3D" id="3.40.50.2300">
    <property type="match status" value="1"/>
</dbReference>
<dbReference type="Gene3D" id="3.20.20.450">
    <property type="entry name" value="EAL domain"/>
    <property type="match status" value="1"/>
</dbReference>
<gene>
    <name evidence="7" type="ORF">THII_0877</name>
</gene>
<dbReference type="SUPFAM" id="SSF55073">
    <property type="entry name" value="Nucleotide cyclase"/>
    <property type="match status" value="1"/>
</dbReference>
<dbReference type="SMART" id="SM00267">
    <property type="entry name" value="GGDEF"/>
    <property type="match status" value="1"/>
</dbReference>
<dbReference type="PROSITE" id="PS50110">
    <property type="entry name" value="RESPONSE_REGULATORY"/>
    <property type="match status" value="1"/>
</dbReference>
<dbReference type="Pfam" id="PF00563">
    <property type="entry name" value="EAL"/>
    <property type="match status" value="1"/>
</dbReference>
<dbReference type="FunFam" id="3.20.20.450:FF:000001">
    <property type="entry name" value="Cyclic di-GMP phosphodiesterase yahA"/>
    <property type="match status" value="1"/>
</dbReference>
<reference evidence="7 8" key="1">
    <citation type="journal article" date="2014" name="ISME J.">
        <title>Ecophysiology of Thioploca ingrica as revealed by the complete genome sequence supplemented with proteomic evidence.</title>
        <authorList>
            <person name="Kojima H."/>
            <person name="Ogura Y."/>
            <person name="Yamamoto N."/>
            <person name="Togashi T."/>
            <person name="Mori H."/>
            <person name="Watanabe T."/>
            <person name="Nemoto F."/>
            <person name="Kurokawa K."/>
            <person name="Hayashi T."/>
            <person name="Fukui M."/>
        </authorList>
    </citation>
    <scope>NUCLEOTIDE SEQUENCE [LARGE SCALE GENOMIC DNA]</scope>
</reference>
<organism evidence="7 8">
    <name type="scientific">Thioploca ingrica</name>
    <dbReference type="NCBI Taxonomy" id="40754"/>
    <lineage>
        <taxon>Bacteria</taxon>
        <taxon>Pseudomonadati</taxon>
        <taxon>Pseudomonadota</taxon>
        <taxon>Gammaproteobacteria</taxon>
        <taxon>Thiotrichales</taxon>
        <taxon>Thiotrichaceae</taxon>
        <taxon>Thioploca</taxon>
    </lineage>
</organism>
<dbReference type="SMART" id="SM00052">
    <property type="entry name" value="EAL"/>
    <property type="match status" value="1"/>
</dbReference>
<evidence type="ECO:0000313" key="8">
    <source>
        <dbReference type="Proteomes" id="UP000031623"/>
    </source>
</evidence>
<keyword evidence="2" id="KW-0973">c-di-GMP</keyword>
<dbReference type="InterPro" id="IPR043128">
    <property type="entry name" value="Rev_trsase/Diguanyl_cyclase"/>
</dbReference>
<dbReference type="SUPFAM" id="SSF141868">
    <property type="entry name" value="EAL domain-like"/>
    <property type="match status" value="1"/>
</dbReference>
<evidence type="ECO:0000256" key="1">
    <source>
        <dbReference type="ARBA" id="ARBA00012282"/>
    </source>
</evidence>
<dbReference type="OrthoDB" id="9813913at2"/>
<protein>
    <recommendedName>
        <fullName evidence="1">cyclic-guanylate-specific phosphodiesterase</fullName>
        <ecNumber evidence="1">3.1.4.52</ecNumber>
    </recommendedName>
</protein>
<dbReference type="Pfam" id="PF00072">
    <property type="entry name" value="Response_reg"/>
    <property type="match status" value="1"/>
</dbReference>
<dbReference type="InterPro" id="IPR011006">
    <property type="entry name" value="CheY-like_superfamily"/>
</dbReference>
<dbReference type="InterPro" id="IPR000160">
    <property type="entry name" value="GGDEF_dom"/>
</dbReference>
<feature type="modified residue" description="4-aspartylphosphate" evidence="3">
    <location>
        <position position="55"/>
    </location>
</feature>
<feature type="domain" description="Response regulatory" evidence="4">
    <location>
        <begin position="6"/>
        <end position="122"/>
    </location>
</feature>
<dbReference type="SUPFAM" id="SSF52172">
    <property type="entry name" value="CheY-like"/>
    <property type="match status" value="1"/>
</dbReference>
<dbReference type="InterPro" id="IPR001633">
    <property type="entry name" value="EAL_dom"/>
</dbReference>
<evidence type="ECO:0000259" key="4">
    <source>
        <dbReference type="PROSITE" id="PS50110"/>
    </source>
</evidence>
<proteinExistence type="predicted"/>
<feature type="domain" description="GGDEF" evidence="6">
    <location>
        <begin position="171"/>
        <end position="305"/>
    </location>
</feature>
<evidence type="ECO:0000313" key="7">
    <source>
        <dbReference type="EMBL" id="BAP55174.1"/>
    </source>
</evidence>
<dbReference type="CDD" id="cd01948">
    <property type="entry name" value="EAL"/>
    <property type="match status" value="1"/>
</dbReference>
<dbReference type="CDD" id="cd01949">
    <property type="entry name" value="GGDEF"/>
    <property type="match status" value="1"/>
</dbReference>
<keyword evidence="3" id="KW-0597">Phosphoprotein</keyword>
<keyword evidence="8" id="KW-1185">Reference proteome</keyword>
<dbReference type="EC" id="3.1.4.52" evidence="1"/>
<dbReference type="InterPro" id="IPR001789">
    <property type="entry name" value="Sig_transdc_resp-reg_receiver"/>
</dbReference>
<name>A0A090AE37_9GAMM</name>
<dbReference type="HOGENOM" id="CLU_000445_70_50_6"/>